<evidence type="ECO:0000256" key="1">
    <source>
        <dbReference type="SAM" id="Phobius"/>
    </source>
</evidence>
<proteinExistence type="predicted"/>
<keyword evidence="1" id="KW-1133">Transmembrane helix</keyword>
<name>A0ABU0ATR6_9FIRM</name>
<gene>
    <name evidence="2" type="ORF">J2S72_000680</name>
</gene>
<feature type="transmembrane region" description="Helical" evidence="1">
    <location>
        <begin position="50"/>
        <end position="70"/>
    </location>
</feature>
<dbReference type="Proteomes" id="UP001236559">
    <property type="component" value="Unassembled WGS sequence"/>
</dbReference>
<reference evidence="2 3" key="1">
    <citation type="submission" date="2023-07" db="EMBL/GenBank/DDBJ databases">
        <title>Genomic Encyclopedia of Type Strains, Phase IV (KMG-IV): sequencing the most valuable type-strain genomes for metagenomic binning, comparative biology and taxonomic classification.</title>
        <authorList>
            <person name="Goeker M."/>
        </authorList>
    </citation>
    <scope>NUCLEOTIDE SEQUENCE [LARGE SCALE GENOMIC DNA]</scope>
    <source>
        <strain evidence="2 3">DSM 22616</strain>
    </source>
</reference>
<feature type="transmembrane region" description="Helical" evidence="1">
    <location>
        <begin position="21"/>
        <end position="44"/>
    </location>
</feature>
<comment type="caution">
    <text evidence="2">The sequence shown here is derived from an EMBL/GenBank/DDBJ whole genome shotgun (WGS) entry which is preliminary data.</text>
</comment>
<feature type="transmembrane region" description="Helical" evidence="1">
    <location>
        <begin position="154"/>
        <end position="173"/>
    </location>
</feature>
<organism evidence="2 3">
    <name type="scientific">Peptoniphilus koenoeneniae</name>
    <dbReference type="NCBI Taxonomy" id="507751"/>
    <lineage>
        <taxon>Bacteria</taxon>
        <taxon>Bacillati</taxon>
        <taxon>Bacillota</taxon>
        <taxon>Tissierellia</taxon>
        <taxon>Tissierellales</taxon>
        <taxon>Peptoniphilaceae</taxon>
        <taxon>Peptoniphilus</taxon>
    </lineage>
</organism>
<sequence length="244" mass="26364">MDNKDLQKTKYFNTIHRVGRIGSVLSIGAMLLVPYLIAVSYSLRFDLKEVLAIASTLLAVFIPTVLAEFISYGPILGSGTYLAYITGNVTNLKIPCALNAQALMNLEQGTEESDVISLIAIASSSLITMLIIALGVVLLIPLQPFLQSEPVQVASKYILPALFGSLFYTMLSGNKSGKNTVKNKLLPLCVPAVIMIIWHLTGGKVVGKEGIWIVISIIMSVICAKIMLKTGLVKIIPANTEEKK</sequence>
<dbReference type="GO" id="GO:0016787">
    <property type="term" value="F:hydrolase activity"/>
    <property type="evidence" value="ECO:0007669"/>
    <property type="project" value="UniProtKB-KW"/>
</dbReference>
<feature type="transmembrane region" description="Helical" evidence="1">
    <location>
        <begin position="211"/>
        <end position="228"/>
    </location>
</feature>
<keyword evidence="3" id="KW-1185">Reference proteome</keyword>
<keyword evidence="1" id="KW-0472">Membrane</keyword>
<keyword evidence="2" id="KW-0378">Hydrolase</keyword>
<dbReference type="EMBL" id="JAUSTN010000003">
    <property type="protein sequence ID" value="MDQ0274663.1"/>
    <property type="molecule type" value="Genomic_DNA"/>
</dbReference>
<accession>A0ABU0ATR6</accession>
<evidence type="ECO:0000313" key="3">
    <source>
        <dbReference type="Proteomes" id="UP001236559"/>
    </source>
</evidence>
<evidence type="ECO:0000313" key="2">
    <source>
        <dbReference type="EMBL" id="MDQ0274663.1"/>
    </source>
</evidence>
<keyword evidence="1" id="KW-0812">Transmembrane</keyword>
<protein>
    <submittedName>
        <fullName evidence="2">Neutral ceramidase superfamily lipid hydrolase</fullName>
    </submittedName>
</protein>
<feature type="transmembrane region" description="Helical" evidence="1">
    <location>
        <begin position="115"/>
        <end position="142"/>
    </location>
</feature>
<feature type="transmembrane region" description="Helical" evidence="1">
    <location>
        <begin position="185"/>
        <end position="205"/>
    </location>
</feature>
<dbReference type="RefSeq" id="WP_307494986.1">
    <property type="nucleotide sequence ID" value="NZ_JAUSTN010000003.1"/>
</dbReference>